<dbReference type="Proteomes" id="UP001174908">
    <property type="component" value="Unassembled WGS sequence"/>
</dbReference>
<proteinExistence type="predicted"/>
<name>A0ABT7N7A4_9BURK</name>
<accession>A0ABT7N7A4</accession>
<gene>
    <name evidence="1" type="ORF">QTH91_04945</name>
</gene>
<evidence type="ECO:0000313" key="2">
    <source>
        <dbReference type="Proteomes" id="UP001174908"/>
    </source>
</evidence>
<keyword evidence="2" id="KW-1185">Reference proteome</keyword>
<protein>
    <submittedName>
        <fullName evidence="1">Uncharacterized protein</fullName>
    </submittedName>
</protein>
<evidence type="ECO:0000313" key="1">
    <source>
        <dbReference type="EMBL" id="MDM0043823.1"/>
    </source>
</evidence>
<sequence>MSQDHQIALMVDEPIPGHFYWMLLRHEDAEHHPQVVDCAPGPLPGYAPAMMAGIAALQRRVDAKAEGGGVPVVAAFIAPADEQRGRPRHH</sequence>
<organism evidence="1 2">
    <name type="scientific">Variovorax dokdonensis</name>
    <dbReference type="NCBI Taxonomy" id="344883"/>
    <lineage>
        <taxon>Bacteria</taxon>
        <taxon>Pseudomonadati</taxon>
        <taxon>Pseudomonadota</taxon>
        <taxon>Betaproteobacteria</taxon>
        <taxon>Burkholderiales</taxon>
        <taxon>Comamonadaceae</taxon>
        <taxon>Variovorax</taxon>
    </lineage>
</organism>
<comment type="caution">
    <text evidence="1">The sequence shown here is derived from an EMBL/GenBank/DDBJ whole genome shotgun (WGS) entry which is preliminary data.</text>
</comment>
<dbReference type="EMBL" id="JASZYV010000001">
    <property type="protein sequence ID" value="MDM0043823.1"/>
    <property type="molecule type" value="Genomic_DNA"/>
</dbReference>
<reference evidence="1" key="1">
    <citation type="submission" date="2023-06" db="EMBL/GenBank/DDBJ databases">
        <authorList>
            <person name="Jiang Y."/>
            <person name="Liu Q."/>
        </authorList>
    </citation>
    <scope>NUCLEOTIDE SEQUENCE</scope>
    <source>
        <strain evidence="1">CGMCC 1.12089</strain>
    </source>
</reference>
<dbReference type="RefSeq" id="WP_286658902.1">
    <property type="nucleotide sequence ID" value="NZ_JASZYV010000001.1"/>
</dbReference>